<comment type="function">
    <text evidence="9">Catalyzes the transfer of the phosphoribosyl group of 5-phosphorylribose-1-pyrophosphate (PRPP) to anthranilate to yield N-(5'-phosphoribosyl)-anthranilate (PRA).</text>
</comment>
<dbReference type="InterPro" id="IPR035902">
    <property type="entry name" value="Nuc_phospho_transferase"/>
</dbReference>
<dbReference type="eggNOG" id="COG0547">
    <property type="taxonomic scope" value="Bacteria"/>
</dbReference>
<comment type="similarity">
    <text evidence="8">In the C-terminal section; belongs to the anthranilate phosphoribosyltransferase family.</text>
</comment>
<accession>A0A095VP03</accession>
<dbReference type="SUPFAM" id="SSF52418">
    <property type="entry name" value="Nucleoside phosphorylase/phosphoribosyltransferase catalytic domain"/>
    <property type="match status" value="1"/>
</dbReference>
<dbReference type="GO" id="GO:0000287">
    <property type="term" value="F:magnesium ion binding"/>
    <property type="evidence" value="ECO:0007669"/>
    <property type="project" value="UniProtKB-UniRule"/>
</dbReference>
<feature type="binding site" evidence="9">
    <location>
        <position position="228"/>
    </location>
    <ligand>
        <name>Mg(2+)</name>
        <dbReference type="ChEBI" id="CHEBI:18420"/>
        <label>2</label>
    </ligand>
</feature>
<feature type="binding site" evidence="9">
    <location>
        <position position="113"/>
    </location>
    <ligand>
        <name>anthranilate</name>
        <dbReference type="ChEBI" id="CHEBI:16567"/>
        <label>1</label>
    </ligand>
</feature>
<evidence type="ECO:0000256" key="7">
    <source>
        <dbReference type="ARBA" id="ARBA00052328"/>
    </source>
</evidence>
<dbReference type="Gene3D" id="3.40.1030.10">
    <property type="entry name" value="Nucleoside phosphorylase/phosphoribosyltransferase catalytic domain"/>
    <property type="match status" value="1"/>
</dbReference>
<dbReference type="PANTHER" id="PTHR43285">
    <property type="entry name" value="ANTHRANILATE PHOSPHORIBOSYLTRANSFERASE"/>
    <property type="match status" value="1"/>
</dbReference>
<dbReference type="FunFam" id="3.40.1030.10:FF:000002">
    <property type="entry name" value="Anthranilate phosphoribosyltransferase"/>
    <property type="match status" value="1"/>
</dbReference>
<dbReference type="PANTHER" id="PTHR43285:SF2">
    <property type="entry name" value="ANTHRANILATE PHOSPHORIBOSYLTRANSFERASE"/>
    <property type="match status" value="1"/>
</dbReference>
<evidence type="ECO:0000256" key="2">
    <source>
        <dbReference type="ARBA" id="ARBA00022605"/>
    </source>
</evidence>
<keyword evidence="4 9" id="KW-0808">Transferase</keyword>
<dbReference type="SUPFAM" id="SSF47648">
    <property type="entry name" value="Nucleoside phosphorylase/phosphoribosyltransferase N-terminal domain"/>
    <property type="match status" value="1"/>
</dbReference>
<reference evidence="12 13" key="1">
    <citation type="journal article" date="2014" name="Genome Announc.">
        <title>Genome Sequence of Gammaproteobacterial Pseudohaliea rubra Type Strain DSM 19751, Isolated from Coastal Seawater of the Mediterranean Sea.</title>
        <authorList>
            <person name="Spring S."/>
            <person name="Fiebig A."/>
            <person name="Riedel T."/>
            <person name="Goker M."/>
            <person name="Klenk H.P."/>
        </authorList>
    </citation>
    <scope>NUCLEOTIDE SEQUENCE [LARGE SCALE GENOMIC DNA]</scope>
    <source>
        <strain evidence="12 13">DSM 19751</strain>
    </source>
</reference>
<evidence type="ECO:0000313" key="13">
    <source>
        <dbReference type="Proteomes" id="UP000029640"/>
    </source>
</evidence>
<evidence type="ECO:0000256" key="1">
    <source>
        <dbReference type="ARBA" id="ARBA00004907"/>
    </source>
</evidence>
<dbReference type="HAMAP" id="MF_00211">
    <property type="entry name" value="TrpD"/>
    <property type="match status" value="1"/>
</dbReference>
<name>A0A095VP03_9GAMM</name>
<evidence type="ECO:0000256" key="9">
    <source>
        <dbReference type="HAMAP-Rule" id="MF_00211"/>
    </source>
</evidence>
<dbReference type="STRING" id="1265313.HRUBRA_02580"/>
<keyword evidence="6 9" id="KW-0057">Aromatic amino acid biosynthesis</keyword>
<evidence type="ECO:0000259" key="11">
    <source>
        <dbReference type="Pfam" id="PF02885"/>
    </source>
</evidence>
<dbReference type="InterPro" id="IPR017459">
    <property type="entry name" value="Glycosyl_Trfase_fam3_N_dom"/>
</dbReference>
<feature type="domain" description="Glycosyl transferase family 3" evidence="10">
    <location>
        <begin position="76"/>
        <end position="327"/>
    </location>
</feature>
<feature type="binding site" evidence="9">
    <location>
        <begin position="92"/>
        <end position="95"/>
    </location>
    <ligand>
        <name>5-phospho-alpha-D-ribose 1-diphosphate</name>
        <dbReference type="ChEBI" id="CHEBI:58017"/>
    </ligand>
</feature>
<organism evidence="12 13">
    <name type="scientific">Pseudohaliea rubra DSM 19751</name>
    <dbReference type="NCBI Taxonomy" id="1265313"/>
    <lineage>
        <taxon>Bacteria</taxon>
        <taxon>Pseudomonadati</taxon>
        <taxon>Pseudomonadota</taxon>
        <taxon>Gammaproteobacteria</taxon>
        <taxon>Cellvibrionales</taxon>
        <taxon>Halieaceae</taxon>
        <taxon>Pseudohaliea</taxon>
    </lineage>
</organism>
<comment type="cofactor">
    <cofactor evidence="9">
        <name>Mg(2+)</name>
        <dbReference type="ChEBI" id="CHEBI:18420"/>
    </cofactor>
    <text evidence="9">Binds 2 magnesium ions per monomer.</text>
</comment>
<dbReference type="InterPro" id="IPR000312">
    <property type="entry name" value="Glycosyl_Trfase_fam3"/>
</dbReference>
<evidence type="ECO:0000256" key="3">
    <source>
        <dbReference type="ARBA" id="ARBA00022676"/>
    </source>
</evidence>
<feature type="binding site" evidence="9">
    <location>
        <position position="94"/>
    </location>
    <ligand>
        <name>Mg(2+)</name>
        <dbReference type="ChEBI" id="CHEBI:18420"/>
        <label>1</label>
    </ligand>
</feature>
<evidence type="ECO:0000313" key="12">
    <source>
        <dbReference type="EMBL" id="KGE02853.1"/>
    </source>
</evidence>
<evidence type="ECO:0000256" key="5">
    <source>
        <dbReference type="ARBA" id="ARBA00022822"/>
    </source>
</evidence>
<evidence type="ECO:0000256" key="6">
    <source>
        <dbReference type="ARBA" id="ARBA00023141"/>
    </source>
</evidence>
<dbReference type="GO" id="GO:0005829">
    <property type="term" value="C:cytosol"/>
    <property type="evidence" value="ECO:0007669"/>
    <property type="project" value="TreeGrafter"/>
</dbReference>
<comment type="caution">
    <text evidence="9">Lacks conserved residue(s) required for the propagation of feature annotation.</text>
</comment>
<feature type="binding site" evidence="9">
    <location>
        <position position="82"/>
    </location>
    <ligand>
        <name>5-phospho-alpha-D-ribose 1-diphosphate</name>
        <dbReference type="ChEBI" id="CHEBI:58017"/>
    </ligand>
</feature>
<dbReference type="Gene3D" id="1.20.970.10">
    <property type="entry name" value="Transferase, Pyrimidine Nucleoside Phosphorylase, Chain C"/>
    <property type="match status" value="1"/>
</dbReference>
<keyword evidence="13" id="KW-1185">Reference proteome</keyword>
<evidence type="ECO:0000259" key="10">
    <source>
        <dbReference type="Pfam" id="PF00591"/>
    </source>
</evidence>
<dbReference type="EC" id="2.4.2.18" evidence="9"/>
<feature type="binding site" evidence="9">
    <location>
        <position position="168"/>
    </location>
    <ligand>
        <name>anthranilate</name>
        <dbReference type="ChEBI" id="CHEBI:16567"/>
        <label>2</label>
    </ligand>
</feature>
<keyword evidence="5 9" id="KW-0822">Tryptophan biosynthesis</keyword>
<comment type="catalytic activity">
    <reaction evidence="7 9">
        <text>N-(5-phospho-beta-D-ribosyl)anthranilate + diphosphate = 5-phospho-alpha-D-ribose 1-diphosphate + anthranilate</text>
        <dbReference type="Rhea" id="RHEA:11768"/>
        <dbReference type="ChEBI" id="CHEBI:16567"/>
        <dbReference type="ChEBI" id="CHEBI:18277"/>
        <dbReference type="ChEBI" id="CHEBI:33019"/>
        <dbReference type="ChEBI" id="CHEBI:58017"/>
        <dbReference type="EC" id="2.4.2.18"/>
    </reaction>
</comment>
<comment type="similarity">
    <text evidence="9">Belongs to the anthranilate phosphoribosyltransferase family.</text>
</comment>
<dbReference type="HOGENOM" id="CLU_034315_2_1_6"/>
<keyword evidence="3 9" id="KW-0328">Glycosyltransferase</keyword>
<dbReference type="InterPro" id="IPR005940">
    <property type="entry name" value="Anthranilate_Pribosyl_Tfrase"/>
</dbReference>
<sequence length="346" mass="35050">MNLRDALAVLADGGDLDGHAMAAVMRTVMTGGATDAQIGALLLGLRAKGETIDELVAAARVMRELATPVSVPGNFDLVDLVGTGGDGANLFNVSTAATFVAAAGGARVAKHGNRSVSSTSGSSDVLESLGVPLDLSPEQIARAITEVGVGFMFAPAHHNAMRHAIGPRRELGMRTLFNVLGPLTNPAGVRRQVLGVFDGALCEPLAMALGELGSEHALVVHGEDGLDELSLAAPSQVAELKDGAVRCYTVTPEALGLGRRPLDGLVVDSAEASARLIKAALGGDAGSEDAAALIALNAGATLYVAGIAGSLGDGVRFAEDLLATGQAGEKLKAFVAFTRLMAEEGA</sequence>
<dbReference type="GO" id="GO:0004048">
    <property type="term" value="F:anthranilate phosphoribosyltransferase activity"/>
    <property type="evidence" value="ECO:0007669"/>
    <property type="project" value="UniProtKB-UniRule"/>
</dbReference>
<feature type="binding site" evidence="9">
    <location>
        <position position="227"/>
    </location>
    <ligand>
        <name>Mg(2+)</name>
        <dbReference type="ChEBI" id="CHEBI:18420"/>
        <label>2</label>
    </ligand>
</feature>
<dbReference type="EMBL" id="AUVB01000081">
    <property type="protein sequence ID" value="KGE02853.1"/>
    <property type="molecule type" value="Genomic_DNA"/>
</dbReference>
<dbReference type="GO" id="GO:0000162">
    <property type="term" value="P:L-tryptophan biosynthetic process"/>
    <property type="evidence" value="ECO:0007669"/>
    <property type="project" value="UniProtKB-UniRule"/>
</dbReference>
<dbReference type="Pfam" id="PF00591">
    <property type="entry name" value="Glycos_transf_3"/>
    <property type="match status" value="1"/>
</dbReference>
<comment type="pathway">
    <text evidence="1 9">Amino-acid biosynthesis; L-tryptophan biosynthesis; L-tryptophan from chorismate: step 2/5.</text>
</comment>
<proteinExistence type="inferred from homology"/>
<evidence type="ECO:0000256" key="4">
    <source>
        <dbReference type="ARBA" id="ARBA00022679"/>
    </source>
</evidence>
<feature type="binding site" evidence="9">
    <location>
        <position position="82"/>
    </location>
    <ligand>
        <name>anthranilate</name>
        <dbReference type="ChEBI" id="CHEBI:16567"/>
        <label>1</label>
    </ligand>
</feature>
<dbReference type="NCBIfam" id="TIGR01245">
    <property type="entry name" value="trpD"/>
    <property type="match status" value="1"/>
</dbReference>
<dbReference type="OrthoDB" id="9806430at2"/>
<comment type="subunit">
    <text evidence="9">Homodimer.</text>
</comment>
<dbReference type="RefSeq" id="WP_035517572.1">
    <property type="nucleotide sequence ID" value="NZ_KN234783.1"/>
</dbReference>
<dbReference type="Proteomes" id="UP000029640">
    <property type="component" value="Unassembled WGS sequence"/>
</dbReference>
<gene>
    <name evidence="9" type="primary">trpD</name>
    <name evidence="12" type="ORF">HRUBRA_02580</name>
</gene>
<dbReference type="InterPro" id="IPR036320">
    <property type="entry name" value="Glycosyl_Trfase_fam3_N_dom_sf"/>
</dbReference>
<keyword evidence="9" id="KW-0479">Metal-binding</keyword>
<dbReference type="PATRIC" id="fig|1265313.6.peg.2544"/>
<keyword evidence="2 9" id="KW-0028">Amino-acid biosynthesis</keyword>
<feature type="binding site" evidence="9">
    <location>
        <position position="228"/>
    </location>
    <ligand>
        <name>Mg(2+)</name>
        <dbReference type="ChEBI" id="CHEBI:18420"/>
        <label>1</label>
    </ligand>
</feature>
<feature type="binding site" evidence="9">
    <location>
        <begin position="85"/>
        <end position="86"/>
    </location>
    <ligand>
        <name>5-phospho-alpha-D-ribose 1-diphosphate</name>
        <dbReference type="ChEBI" id="CHEBI:58017"/>
    </ligand>
</feature>
<protein>
    <recommendedName>
        <fullName evidence="9">Anthranilate phosphoribosyltransferase</fullName>
        <ecNumber evidence="9">2.4.2.18</ecNumber>
    </recommendedName>
</protein>
<dbReference type="AlphaFoldDB" id="A0A095VP03"/>
<keyword evidence="9" id="KW-0460">Magnesium</keyword>
<feature type="binding site" evidence="9">
    <location>
        <begin position="110"/>
        <end position="118"/>
    </location>
    <ligand>
        <name>5-phospho-alpha-D-ribose 1-diphosphate</name>
        <dbReference type="ChEBI" id="CHEBI:58017"/>
    </ligand>
</feature>
<dbReference type="Pfam" id="PF02885">
    <property type="entry name" value="Glycos_trans_3N"/>
    <property type="match status" value="1"/>
</dbReference>
<comment type="caution">
    <text evidence="12">The sequence shown here is derived from an EMBL/GenBank/DDBJ whole genome shotgun (WGS) entry which is preliminary data.</text>
</comment>
<feature type="domain" description="Glycosyl transferase family 3 N-terminal" evidence="11">
    <location>
        <begin position="5"/>
        <end position="66"/>
    </location>
</feature>
<dbReference type="UniPathway" id="UPA00035">
    <property type="reaction ID" value="UER00041"/>
</dbReference>
<evidence type="ECO:0000256" key="8">
    <source>
        <dbReference type="ARBA" id="ARBA00061188"/>
    </source>
</evidence>
<feature type="binding site" evidence="9">
    <location>
        <position position="122"/>
    </location>
    <ligand>
        <name>5-phospho-alpha-D-ribose 1-diphosphate</name>
        <dbReference type="ChEBI" id="CHEBI:58017"/>
    </ligand>
</feature>